<reference evidence="2" key="1">
    <citation type="journal article" date="2020" name="Stud. Mycol.">
        <title>101 Dothideomycetes genomes: a test case for predicting lifestyles and emergence of pathogens.</title>
        <authorList>
            <person name="Haridas S."/>
            <person name="Albert R."/>
            <person name="Binder M."/>
            <person name="Bloem J."/>
            <person name="Labutti K."/>
            <person name="Salamov A."/>
            <person name="Andreopoulos B."/>
            <person name="Baker S."/>
            <person name="Barry K."/>
            <person name="Bills G."/>
            <person name="Bluhm B."/>
            <person name="Cannon C."/>
            <person name="Castanera R."/>
            <person name="Culley D."/>
            <person name="Daum C."/>
            <person name="Ezra D."/>
            <person name="Gonzalez J."/>
            <person name="Henrissat B."/>
            <person name="Kuo A."/>
            <person name="Liang C."/>
            <person name="Lipzen A."/>
            <person name="Lutzoni F."/>
            <person name="Magnuson J."/>
            <person name="Mondo S."/>
            <person name="Nolan M."/>
            <person name="Ohm R."/>
            <person name="Pangilinan J."/>
            <person name="Park H.-J."/>
            <person name="Ramirez L."/>
            <person name="Alfaro M."/>
            <person name="Sun H."/>
            <person name="Tritt A."/>
            <person name="Yoshinaga Y."/>
            <person name="Zwiers L.-H."/>
            <person name="Turgeon B."/>
            <person name="Goodwin S."/>
            <person name="Spatafora J."/>
            <person name="Crous P."/>
            <person name="Grigoriev I."/>
        </authorList>
    </citation>
    <scope>NUCLEOTIDE SEQUENCE</scope>
    <source>
        <strain evidence="2">CBS 107.79</strain>
    </source>
</reference>
<gene>
    <name evidence="2" type="ORF">BU23DRAFT_635576</name>
</gene>
<evidence type="ECO:0008006" key="4">
    <source>
        <dbReference type="Google" id="ProtNLM"/>
    </source>
</evidence>
<proteinExistence type="predicted"/>
<dbReference type="Proteomes" id="UP000800036">
    <property type="component" value="Unassembled WGS sequence"/>
</dbReference>
<protein>
    <recommendedName>
        <fullName evidence="4">BTB domain-containing protein</fullName>
    </recommendedName>
</protein>
<dbReference type="EMBL" id="ML976673">
    <property type="protein sequence ID" value="KAF1974777.1"/>
    <property type="molecule type" value="Genomic_DNA"/>
</dbReference>
<evidence type="ECO:0000313" key="2">
    <source>
        <dbReference type="EMBL" id="KAF1974777.1"/>
    </source>
</evidence>
<organism evidence="2 3">
    <name type="scientific">Bimuria novae-zelandiae CBS 107.79</name>
    <dbReference type="NCBI Taxonomy" id="1447943"/>
    <lineage>
        <taxon>Eukaryota</taxon>
        <taxon>Fungi</taxon>
        <taxon>Dikarya</taxon>
        <taxon>Ascomycota</taxon>
        <taxon>Pezizomycotina</taxon>
        <taxon>Dothideomycetes</taxon>
        <taxon>Pleosporomycetidae</taxon>
        <taxon>Pleosporales</taxon>
        <taxon>Massarineae</taxon>
        <taxon>Didymosphaeriaceae</taxon>
        <taxon>Bimuria</taxon>
    </lineage>
</organism>
<accession>A0A6A5VN33</accession>
<name>A0A6A5VN33_9PLEO</name>
<feature type="compositionally biased region" description="Basic residues" evidence="1">
    <location>
        <begin position="346"/>
        <end position="355"/>
    </location>
</feature>
<feature type="region of interest" description="Disordered" evidence="1">
    <location>
        <begin position="325"/>
        <end position="379"/>
    </location>
</feature>
<evidence type="ECO:0000313" key="3">
    <source>
        <dbReference type="Proteomes" id="UP000800036"/>
    </source>
</evidence>
<feature type="compositionally biased region" description="Basic and acidic residues" evidence="1">
    <location>
        <begin position="333"/>
        <end position="345"/>
    </location>
</feature>
<sequence length="379" mass="41134">MSASPRGRHSVPSTLSEPAMKDELDTQTGDAIPIDPQLLDAPPVAAQGPKPSTITLVTVYASPPTDSVDPPHVSGPIQRTWPIRTALLTTHSTFFRTRCSDPLEAPISLDLPSSMALSTFQDFVDFIHSSIYSPSKLAPDYHVVGTHLCSWVLGTHLGAEQYKTAALHEVYTWLEPLARSANKGRGYNVVRAVDVAFLCSATEEGDVMRAMVIDAVVAHWSQRDVLAIDAALMNAQIQSSSPHPGSFVAVFAGEAASDGDEQAWVTLYTAHQSFRKRVQSSRNVSERHRGRLLREVEEYIAGTTAPVEEEFEIKKRAERSNAALFSSPGATVRGREAEAALEGRHMRSPSRRRRSSAGSVGEASGLVDGERYMTEDGGV</sequence>
<keyword evidence="3" id="KW-1185">Reference proteome</keyword>
<feature type="compositionally biased region" description="Basic and acidic residues" evidence="1">
    <location>
        <begin position="368"/>
        <end position="379"/>
    </location>
</feature>
<feature type="compositionally biased region" description="Low complexity" evidence="1">
    <location>
        <begin position="356"/>
        <end position="365"/>
    </location>
</feature>
<dbReference type="OrthoDB" id="3685561at2759"/>
<feature type="region of interest" description="Disordered" evidence="1">
    <location>
        <begin position="1"/>
        <end position="47"/>
    </location>
</feature>
<dbReference type="AlphaFoldDB" id="A0A6A5VN33"/>
<evidence type="ECO:0000256" key="1">
    <source>
        <dbReference type="SAM" id="MobiDB-lite"/>
    </source>
</evidence>